<dbReference type="PANTHER" id="PTHR13343:SF17">
    <property type="entry name" value="CELLULAR REPRESSOR OF E1A-STIMULATED GENES, ISOFORM A"/>
    <property type="match status" value="1"/>
</dbReference>
<name>A0A368HM63_9GAMM</name>
<dbReference type="Pfam" id="PF13883">
    <property type="entry name" value="CREG_beta-barrel"/>
    <property type="match status" value="1"/>
</dbReference>
<evidence type="ECO:0000313" key="3">
    <source>
        <dbReference type="EMBL" id="RCN59125.1"/>
    </source>
</evidence>
<dbReference type="Proteomes" id="UP000253250">
    <property type="component" value="Unassembled WGS sequence"/>
</dbReference>
<dbReference type="SUPFAM" id="SSF50475">
    <property type="entry name" value="FMN-binding split barrel"/>
    <property type="match status" value="1"/>
</dbReference>
<sequence length="251" mass="28178">MSENYRKAVRDARRLARTHSNGILSTLSADMDGWPFGSVAPYILDFEGHPILLLSDLAQHSRNIQRDSRVSLLAWEDEKSDIQQSGRATLMGRATVIEGDAALRDRYLRYLPQAQEYFAIHDFRFYKLSVERVRFIGGFGDIHWIRGEDYCLSRESFDAELVAAESGAVVHMNADHKDALIRYCRALGVDESEPRLVGIDPEGFDIATRGGRLRIDFDAPVRDAKGLREAFVRMARTSGAGRDDLPSTVSG</sequence>
<keyword evidence="4" id="KW-1185">Reference proteome</keyword>
<protein>
    <submittedName>
        <fullName evidence="3">Pyridoxamine 5'-phosphate oxidase</fullName>
    </submittedName>
</protein>
<dbReference type="InterPro" id="IPR037119">
    <property type="entry name" value="Haem_oxidase_HugZ-like_sf"/>
</dbReference>
<feature type="domain" description="CREG-like beta-barrel" evidence="2">
    <location>
        <begin position="5"/>
        <end position="150"/>
    </location>
</feature>
<dbReference type="InterPro" id="IPR012349">
    <property type="entry name" value="Split_barrel_FMN-bd"/>
</dbReference>
<dbReference type="EMBL" id="PSYR01000001">
    <property type="protein sequence ID" value="RCN59125.1"/>
    <property type="molecule type" value="Genomic_DNA"/>
</dbReference>
<dbReference type="AlphaFoldDB" id="A0A368HM63"/>
<dbReference type="InterPro" id="IPR055343">
    <property type="entry name" value="CREG_beta-barrel"/>
</dbReference>
<dbReference type="InterPro" id="IPR019595">
    <property type="entry name" value="DUF2470"/>
</dbReference>
<dbReference type="Gene3D" id="2.30.110.10">
    <property type="entry name" value="Electron Transport, Fmn-binding Protein, Chain A"/>
    <property type="match status" value="1"/>
</dbReference>
<dbReference type="Pfam" id="PF10615">
    <property type="entry name" value="DUF2470"/>
    <property type="match status" value="1"/>
</dbReference>
<evidence type="ECO:0000259" key="1">
    <source>
        <dbReference type="Pfam" id="PF10615"/>
    </source>
</evidence>
<proteinExistence type="predicted"/>
<dbReference type="RefSeq" id="WP_114282524.1">
    <property type="nucleotide sequence ID" value="NZ_PSYR01000001.1"/>
</dbReference>
<organism evidence="3 4">
    <name type="scientific">Acidiferrobacter thiooxydans</name>
    <dbReference type="NCBI Taxonomy" id="163359"/>
    <lineage>
        <taxon>Bacteria</taxon>
        <taxon>Pseudomonadati</taxon>
        <taxon>Pseudomonadota</taxon>
        <taxon>Gammaproteobacteria</taxon>
        <taxon>Acidiferrobacterales</taxon>
        <taxon>Acidiferrobacteraceae</taxon>
        <taxon>Acidiferrobacter</taxon>
    </lineage>
</organism>
<dbReference type="OrthoDB" id="9776211at2"/>
<dbReference type="PANTHER" id="PTHR13343">
    <property type="entry name" value="CREG1 PROTEIN"/>
    <property type="match status" value="1"/>
</dbReference>
<feature type="domain" description="DUF2470" evidence="1">
    <location>
        <begin position="166"/>
        <end position="234"/>
    </location>
</feature>
<evidence type="ECO:0000313" key="4">
    <source>
        <dbReference type="Proteomes" id="UP000253250"/>
    </source>
</evidence>
<comment type="caution">
    <text evidence="3">The sequence shown here is derived from an EMBL/GenBank/DDBJ whole genome shotgun (WGS) entry which is preliminary data.</text>
</comment>
<evidence type="ECO:0000259" key="2">
    <source>
        <dbReference type="Pfam" id="PF13883"/>
    </source>
</evidence>
<accession>A0A368HM63</accession>
<gene>
    <name evidence="3" type="ORF">C4900_05225</name>
</gene>
<reference evidence="3 4" key="1">
    <citation type="submission" date="2018-02" db="EMBL/GenBank/DDBJ databases">
        <title>Insights into the biology of acidophilic members of the Acidiferrobacteraceae family derived from comparative genomic analyses.</title>
        <authorList>
            <person name="Issotta F."/>
            <person name="Thyssen C."/>
            <person name="Mena C."/>
            <person name="Moya A."/>
            <person name="Bellenberg S."/>
            <person name="Sproer C."/>
            <person name="Covarrubias P.C."/>
            <person name="Sand W."/>
            <person name="Quatrini R."/>
            <person name="Vera M."/>
        </authorList>
    </citation>
    <scope>NUCLEOTIDE SEQUENCE [LARGE SCALE GENOMIC DNA]</scope>
    <source>
        <strain evidence="4">m-1</strain>
    </source>
</reference>
<dbReference type="GO" id="GO:0005737">
    <property type="term" value="C:cytoplasm"/>
    <property type="evidence" value="ECO:0007669"/>
    <property type="project" value="UniProtKB-ARBA"/>
</dbReference>
<dbReference type="Gene3D" id="3.20.180.10">
    <property type="entry name" value="PNP-oxidase-like"/>
    <property type="match status" value="1"/>
</dbReference>